<evidence type="ECO:0000313" key="4">
    <source>
        <dbReference type="Proteomes" id="UP001165041"/>
    </source>
</evidence>
<feature type="signal peptide" evidence="1">
    <location>
        <begin position="1"/>
        <end position="24"/>
    </location>
</feature>
<dbReference type="InterPro" id="IPR025637">
    <property type="entry name" value="DUF4333"/>
</dbReference>
<feature type="domain" description="DUF4333" evidence="2">
    <location>
        <begin position="81"/>
        <end position="139"/>
    </location>
</feature>
<dbReference type="PROSITE" id="PS51257">
    <property type="entry name" value="PROKAR_LIPOPROTEIN"/>
    <property type="match status" value="1"/>
</dbReference>
<dbReference type="EMBL" id="BSSA01000012">
    <property type="protein sequence ID" value="GLW71401.1"/>
    <property type="molecule type" value="Genomic_DNA"/>
</dbReference>
<evidence type="ECO:0000259" key="2">
    <source>
        <dbReference type="Pfam" id="PF14230"/>
    </source>
</evidence>
<evidence type="ECO:0000256" key="1">
    <source>
        <dbReference type="SAM" id="SignalP"/>
    </source>
</evidence>
<comment type="caution">
    <text evidence="3">The sequence shown here is derived from an EMBL/GenBank/DDBJ whole genome shotgun (WGS) entry which is preliminary data.</text>
</comment>
<feature type="chain" id="PRO_5040745423" description="DUF4333 domain-containing protein" evidence="1">
    <location>
        <begin position="25"/>
        <end position="237"/>
    </location>
</feature>
<dbReference type="Proteomes" id="UP001165041">
    <property type="component" value="Unassembled WGS sequence"/>
</dbReference>
<evidence type="ECO:0000313" key="3">
    <source>
        <dbReference type="EMBL" id="GLW71401.1"/>
    </source>
</evidence>
<dbReference type="AlphaFoldDB" id="A0A9W6V178"/>
<gene>
    <name evidence="3" type="ORF">Kpho02_37000</name>
</gene>
<protein>
    <recommendedName>
        <fullName evidence="2">DUF4333 domain-containing protein</fullName>
    </recommendedName>
</protein>
<dbReference type="RefSeq" id="WP_285737172.1">
    <property type="nucleotide sequence ID" value="NZ_BSSA01000012.1"/>
</dbReference>
<sequence length="237" mass="24235">MRIPTPLLAGALAALLLTSACSSAAGPAPDTAAGKASGSASETAGGAALPVAVNGPVEGVYLIPSRAGDALSVERPAKDAPLEEQIGAKLREDLLQRALVPGRTSVSCPDGIKVEAGVTSRCTVAYEGVEVPYAVQISSSYDPKQGLVSYTMSPMKVLVVAKTVQAKLYDNYGPGSGLADTSKLACQEMPAVAAYDSGVDTGFTCQYWSPHAPNGKPGYTTLQVVIRGSGFQFKPTG</sequence>
<reference evidence="3" key="1">
    <citation type="submission" date="2023-02" db="EMBL/GenBank/DDBJ databases">
        <title>Kitasatospora phosalacinea NBRC 14627.</title>
        <authorList>
            <person name="Ichikawa N."/>
            <person name="Sato H."/>
            <person name="Tonouchi N."/>
        </authorList>
    </citation>
    <scope>NUCLEOTIDE SEQUENCE</scope>
    <source>
        <strain evidence="3">NBRC 14627</strain>
    </source>
</reference>
<keyword evidence="1" id="KW-0732">Signal</keyword>
<accession>A0A9W6V178</accession>
<dbReference type="Pfam" id="PF14230">
    <property type="entry name" value="DUF4333"/>
    <property type="match status" value="1"/>
</dbReference>
<proteinExistence type="predicted"/>
<organism evidence="3 4">
    <name type="scientific">Kitasatospora phosalacinea</name>
    <dbReference type="NCBI Taxonomy" id="2065"/>
    <lineage>
        <taxon>Bacteria</taxon>
        <taxon>Bacillati</taxon>
        <taxon>Actinomycetota</taxon>
        <taxon>Actinomycetes</taxon>
        <taxon>Kitasatosporales</taxon>
        <taxon>Streptomycetaceae</taxon>
        <taxon>Kitasatospora</taxon>
    </lineage>
</organism>
<name>A0A9W6V178_9ACTN</name>